<evidence type="ECO:0000313" key="2">
    <source>
        <dbReference type="Proteomes" id="UP000008783"/>
    </source>
</evidence>
<gene>
    <name evidence="1" type="ORF">PGTG_15463</name>
</gene>
<protein>
    <submittedName>
        <fullName evidence="1">Uncharacterized protein</fullName>
    </submittedName>
</protein>
<organism evidence="1 2">
    <name type="scientific">Puccinia graminis f. sp. tritici (strain CRL 75-36-700-3 / race SCCL)</name>
    <name type="common">Black stem rust fungus</name>
    <dbReference type="NCBI Taxonomy" id="418459"/>
    <lineage>
        <taxon>Eukaryota</taxon>
        <taxon>Fungi</taxon>
        <taxon>Dikarya</taxon>
        <taxon>Basidiomycota</taxon>
        <taxon>Pucciniomycotina</taxon>
        <taxon>Pucciniomycetes</taxon>
        <taxon>Pucciniales</taxon>
        <taxon>Pucciniaceae</taxon>
        <taxon>Puccinia</taxon>
    </lineage>
</organism>
<accession>E3KYK7</accession>
<keyword evidence="2" id="KW-1185">Reference proteome</keyword>
<sequence>MAAACGNTNFTQAPFPFSHGNGLGADRGKASPFSPGNMNGLGVAYICTHRPKRPRACGAHWLTRSVGPVYGIGRRPRGLMQAILRFVNASLPFHDLAGYRDSP</sequence>
<dbReference type="RefSeq" id="XP_003333703.1">
    <property type="nucleotide sequence ID" value="XM_003333655.1"/>
</dbReference>
<dbReference type="EMBL" id="DS178321">
    <property type="protein sequence ID" value="EFP89284.1"/>
    <property type="molecule type" value="Genomic_DNA"/>
</dbReference>
<evidence type="ECO:0000313" key="1">
    <source>
        <dbReference type="EMBL" id="EFP89284.1"/>
    </source>
</evidence>
<dbReference type="AlphaFoldDB" id="E3KYK7"/>
<dbReference type="GeneID" id="10547004"/>
<name>E3KYK7_PUCGT</name>
<dbReference type="HOGENOM" id="CLU_2265055_0_0_1"/>
<dbReference type="KEGG" id="pgr:PGTG_15463"/>
<dbReference type="Proteomes" id="UP000008783">
    <property type="component" value="Unassembled WGS sequence"/>
</dbReference>
<reference evidence="2" key="2">
    <citation type="journal article" date="2011" name="Proc. Natl. Acad. Sci. U.S.A.">
        <title>Obligate biotrophy features unraveled by the genomic analysis of rust fungi.</title>
        <authorList>
            <person name="Duplessis S."/>
            <person name="Cuomo C.A."/>
            <person name="Lin Y.-C."/>
            <person name="Aerts A."/>
            <person name="Tisserant E."/>
            <person name="Veneault-Fourrey C."/>
            <person name="Joly D.L."/>
            <person name="Hacquard S."/>
            <person name="Amselem J."/>
            <person name="Cantarel B.L."/>
            <person name="Chiu R."/>
            <person name="Coutinho P.M."/>
            <person name="Feau N."/>
            <person name="Field M."/>
            <person name="Frey P."/>
            <person name="Gelhaye E."/>
            <person name="Goldberg J."/>
            <person name="Grabherr M.G."/>
            <person name="Kodira C.D."/>
            <person name="Kohler A."/>
            <person name="Kuees U."/>
            <person name="Lindquist E.A."/>
            <person name="Lucas S.M."/>
            <person name="Mago R."/>
            <person name="Mauceli E."/>
            <person name="Morin E."/>
            <person name="Murat C."/>
            <person name="Pangilinan J.L."/>
            <person name="Park R."/>
            <person name="Pearson M."/>
            <person name="Quesneville H."/>
            <person name="Rouhier N."/>
            <person name="Sakthikumar S."/>
            <person name="Salamov A.A."/>
            <person name="Schmutz J."/>
            <person name="Selles B."/>
            <person name="Shapiro H."/>
            <person name="Tanguay P."/>
            <person name="Tuskan G.A."/>
            <person name="Henrissat B."/>
            <person name="Van de Peer Y."/>
            <person name="Rouze P."/>
            <person name="Ellis J.G."/>
            <person name="Dodds P.N."/>
            <person name="Schein J.E."/>
            <person name="Zhong S."/>
            <person name="Hamelin R.C."/>
            <person name="Grigoriev I.V."/>
            <person name="Szabo L.J."/>
            <person name="Martin F."/>
        </authorList>
    </citation>
    <scope>NUCLEOTIDE SEQUENCE [LARGE SCALE GENOMIC DNA]</scope>
    <source>
        <strain evidence="2">CRL 75-36-700-3 / race SCCL</strain>
    </source>
</reference>
<proteinExistence type="predicted"/>
<dbReference type="InParanoid" id="E3KYK7"/>
<reference key="1">
    <citation type="submission" date="2007-01" db="EMBL/GenBank/DDBJ databases">
        <title>The Genome Sequence of Puccinia graminis f. sp. tritici Strain CRL 75-36-700-3.</title>
        <authorList>
            <consortium name="The Broad Institute Genome Sequencing Platform"/>
            <person name="Birren B."/>
            <person name="Lander E."/>
            <person name="Galagan J."/>
            <person name="Nusbaum C."/>
            <person name="Devon K."/>
            <person name="Cuomo C."/>
            <person name="Jaffe D."/>
            <person name="Butler J."/>
            <person name="Alvarez P."/>
            <person name="Gnerre S."/>
            <person name="Grabherr M."/>
            <person name="Mauceli E."/>
            <person name="Brockman W."/>
            <person name="Young S."/>
            <person name="LaButti K."/>
            <person name="Sykes S."/>
            <person name="DeCaprio D."/>
            <person name="Crawford M."/>
            <person name="Koehrsen M."/>
            <person name="Engels R."/>
            <person name="Montgomery P."/>
            <person name="Pearson M."/>
            <person name="Howarth C."/>
            <person name="Larson L."/>
            <person name="White J."/>
            <person name="Zeng Q."/>
            <person name="Kodira C."/>
            <person name="Yandava C."/>
            <person name="Alvarado L."/>
            <person name="O'Leary S."/>
            <person name="Szabo L."/>
            <person name="Dean R."/>
            <person name="Schein J."/>
        </authorList>
    </citation>
    <scope>NUCLEOTIDE SEQUENCE</scope>
    <source>
        <strain>CRL 75-36-700-3</strain>
    </source>
</reference>
<dbReference type="VEuPathDB" id="FungiDB:PGTG_15463"/>